<dbReference type="EMBL" id="LCHU01000015">
    <property type="protein sequence ID" value="KKT40930.1"/>
    <property type="molecule type" value="Genomic_DNA"/>
</dbReference>
<gene>
    <name evidence="3" type="ORF">UW30_C0015G0001</name>
</gene>
<protein>
    <recommendedName>
        <fullName evidence="2">LiaF transmembrane domain-containing protein</fullName>
    </recommendedName>
</protein>
<comment type="caution">
    <text evidence="3">The sequence shown here is derived from an EMBL/GenBank/DDBJ whole genome shotgun (WGS) entry which is preliminary data.</text>
</comment>
<evidence type="ECO:0000259" key="2">
    <source>
        <dbReference type="Pfam" id="PF22570"/>
    </source>
</evidence>
<name>A0A0G1H240_9BACT</name>
<organism evidence="3 4">
    <name type="scientific">Candidatus Giovannonibacteria bacterium GW2011_GWA2_44_13b</name>
    <dbReference type="NCBI Taxonomy" id="1618647"/>
    <lineage>
        <taxon>Bacteria</taxon>
        <taxon>Candidatus Giovannoniibacteriota</taxon>
    </lineage>
</organism>
<dbReference type="InterPro" id="IPR054331">
    <property type="entry name" value="LiaF_TM"/>
</dbReference>
<dbReference type="Pfam" id="PF22570">
    <property type="entry name" value="LiaF-TM"/>
    <property type="match status" value="1"/>
</dbReference>
<keyword evidence="1" id="KW-1133">Transmembrane helix</keyword>
<proteinExistence type="predicted"/>
<evidence type="ECO:0000313" key="3">
    <source>
        <dbReference type="EMBL" id="KKT40930.1"/>
    </source>
</evidence>
<keyword evidence="1" id="KW-0812">Transmembrane</keyword>
<reference evidence="3 4" key="1">
    <citation type="journal article" date="2015" name="Nature">
        <title>rRNA introns, odd ribosomes, and small enigmatic genomes across a large radiation of phyla.</title>
        <authorList>
            <person name="Brown C.T."/>
            <person name="Hug L.A."/>
            <person name="Thomas B.C."/>
            <person name="Sharon I."/>
            <person name="Castelle C.J."/>
            <person name="Singh A."/>
            <person name="Wilkins M.J."/>
            <person name="Williams K.H."/>
            <person name="Banfield J.F."/>
        </authorList>
    </citation>
    <scope>NUCLEOTIDE SEQUENCE [LARGE SCALE GENOMIC DNA]</scope>
</reference>
<dbReference type="AlphaFoldDB" id="A0A0G1H240"/>
<accession>A0A0G1H240</accession>
<feature type="transmembrane region" description="Helical" evidence="1">
    <location>
        <begin position="25"/>
        <end position="44"/>
    </location>
</feature>
<dbReference type="Proteomes" id="UP000034736">
    <property type="component" value="Unassembled WGS sequence"/>
</dbReference>
<keyword evidence="1" id="KW-0472">Membrane</keyword>
<sequence>MVFAGILIIIGAVFLLKNLGIVSAEAWGLIWPSALIVMGAYMLWKKHQWNMWKDRVWRKLE</sequence>
<dbReference type="STRING" id="1618647.UW30_C0015G0001"/>
<evidence type="ECO:0000313" key="4">
    <source>
        <dbReference type="Proteomes" id="UP000034736"/>
    </source>
</evidence>
<feature type="domain" description="LiaF transmembrane" evidence="2">
    <location>
        <begin position="3"/>
        <end position="49"/>
    </location>
</feature>
<evidence type="ECO:0000256" key="1">
    <source>
        <dbReference type="SAM" id="Phobius"/>
    </source>
</evidence>